<protein>
    <recommendedName>
        <fullName evidence="4">RING-type domain-containing protein</fullName>
    </recommendedName>
</protein>
<gene>
    <name evidence="2" type="ORF">Bathy05g04960</name>
</gene>
<dbReference type="GeneID" id="19015999"/>
<feature type="compositionally biased region" description="Low complexity" evidence="1">
    <location>
        <begin position="144"/>
        <end position="158"/>
    </location>
</feature>
<dbReference type="Gene3D" id="3.30.40.10">
    <property type="entry name" value="Zinc/RING finger domain, C3HC4 (zinc finger)"/>
    <property type="match status" value="1"/>
</dbReference>
<accession>K8EF35</accession>
<dbReference type="Proteomes" id="UP000198341">
    <property type="component" value="Chromosome 5"/>
</dbReference>
<dbReference type="SUPFAM" id="SSF57850">
    <property type="entry name" value="RING/U-box"/>
    <property type="match status" value="1"/>
</dbReference>
<dbReference type="RefSeq" id="XP_007513088.1">
    <property type="nucleotide sequence ID" value="XM_007513026.1"/>
</dbReference>
<keyword evidence="3" id="KW-1185">Reference proteome</keyword>
<name>K8EF35_9CHLO</name>
<feature type="compositionally biased region" description="Basic and acidic residues" evidence="1">
    <location>
        <begin position="71"/>
        <end position="97"/>
    </location>
</feature>
<evidence type="ECO:0000313" key="2">
    <source>
        <dbReference type="EMBL" id="CCO16646.1"/>
    </source>
</evidence>
<dbReference type="EMBL" id="FO082274">
    <property type="protein sequence ID" value="CCO16646.1"/>
    <property type="molecule type" value="Genomic_DNA"/>
</dbReference>
<feature type="compositionally biased region" description="Basic residues" evidence="1">
    <location>
        <begin position="98"/>
        <end position="107"/>
    </location>
</feature>
<sequence>MNDVEDDDIIVATHDDNDEDESTYRHVKKKNKAINIGESVLGTCPVCGCDVHRVLIQEHVEFCLTGKHRVRDEKENAKTLRERTNYDEPHREEENEKSKKKKKKKKPNAQFSILKFLQKKKQREEEEEEEKKSDETETTRRTNDNNTNNNNSNNNNNNASIDDAEMNEEEEEEVDLIAINTQIEGGKIPDKVSFLLNTMSGNYSECGICLEPFDEEKNVVRYLFYPCMHARQCKECAIRVWQTKKIRGKYKTNRISQCCWCSQKIEVRPRPFRPFL</sequence>
<dbReference type="KEGG" id="bpg:Bathy05g04960"/>
<organism evidence="2 3">
    <name type="scientific">Bathycoccus prasinos</name>
    <dbReference type="NCBI Taxonomy" id="41875"/>
    <lineage>
        <taxon>Eukaryota</taxon>
        <taxon>Viridiplantae</taxon>
        <taxon>Chlorophyta</taxon>
        <taxon>Mamiellophyceae</taxon>
        <taxon>Mamiellales</taxon>
        <taxon>Bathycoccaceae</taxon>
        <taxon>Bathycoccus</taxon>
    </lineage>
</organism>
<dbReference type="InterPro" id="IPR013083">
    <property type="entry name" value="Znf_RING/FYVE/PHD"/>
</dbReference>
<feature type="region of interest" description="Disordered" evidence="1">
    <location>
        <begin position="71"/>
        <end position="172"/>
    </location>
</feature>
<evidence type="ECO:0000256" key="1">
    <source>
        <dbReference type="SAM" id="MobiDB-lite"/>
    </source>
</evidence>
<dbReference type="OrthoDB" id="498765at2759"/>
<proteinExistence type="predicted"/>
<feature type="compositionally biased region" description="Basic and acidic residues" evidence="1">
    <location>
        <begin position="130"/>
        <end position="143"/>
    </location>
</feature>
<evidence type="ECO:0000313" key="3">
    <source>
        <dbReference type="Proteomes" id="UP000198341"/>
    </source>
</evidence>
<reference evidence="2 3" key="1">
    <citation type="submission" date="2011-10" db="EMBL/GenBank/DDBJ databases">
        <authorList>
            <person name="Genoscope - CEA"/>
        </authorList>
    </citation>
    <scope>NUCLEOTIDE SEQUENCE [LARGE SCALE GENOMIC DNA]</scope>
    <source>
        <strain evidence="2 3">RCC 1105</strain>
    </source>
</reference>
<dbReference type="AlphaFoldDB" id="K8EF35"/>
<feature type="compositionally biased region" description="Acidic residues" evidence="1">
    <location>
        <begin position="162"/>
        <end position="172"/>
    </location>
</feature>
<evidence type="ECO:0008006" key="4">
    <source>
        <dbReference type="Google" id="ProtNLM"/>
    </source>
</evidence>